<feature type="domain" description="FCP1 homology" evidence="2">
    <location>
        <begin position="4"/>
        <end position="188"/>
    </location>
</feature>
<dbReference type="Gene3D" id="3.40.50.1000">
    <property type="entry name" value="HAD superfamily/HAD-like"/>
    <property type="match status" value="1"/>
</dbReference>
<sequence length="294" mass="35072">MTKLPYIFIFDIDNCLIGNIDSVLNEHIILNYMRKSCKINKITDKCLFNINFEEELEKGLLRPYANDFIQFAKQKYKPLELYLYTNSTYSWANDGLIPNIQKKINHTINLPIFTRENSIRDGGKSLSNVYEIIIENLVNKYPSLKEESNIKEVFENRLVFIDDIEFNLRDFPNKQIKCPEYNYEPPYSNIKETIKKKYNIDEKLFDNIEIYRFCSSNKIPIYSSNGVHLNQKDKLLYNLLENYNIRESELKHAIYKNNPDTFFKELIKKMKNINELNEKNIKKINDKLNNKKEK</sequence>
<dbReference type="InterPro" id="IPR023214">
    <property type="entry name" value="HAD_sf"/>
</dbReference>
<keyword evidence="1" id="KW-0175">Coiled coil</keyword>
<reference evidence="3" key="1">
    <citation type="journal article" date="2020" name="Nature">
        <title>Giant virus diversity and host interactions through global metagenomics.</title>
        <authorList>
            <person name="Schulz F."/>
            <person name="Roux S."/>
            <person name="Paez-Espino D."/>
            <person name="Jungbluth S."/>
            <person name="Walsh D.A."/>
            <person name="Denef V.J."/>
            <person name="McMahon K.D."/>
            <person name="Konstantinidis K.T."/>
            <person name="Eloe-Fadrosh E.A."/>
            <person name="Kyrpides N.C."/>
            <person name="Woyke T."/>
        </authorList>
    </citation>
    <scope>NUCLEOTIDE SEQUENCE</scope>
    <source>
        <strain evidence="3">GVMAG-M-3300020727-4</strain>
    </source>
</reference>
<feature type="coiled-coil region" evidence="1">
    <location>
        <begin position="267"/>
        <end position="294"/>
    </location>
</feature>
<dbReference type="EMBL" id="MN739405">
    <property type="protein sequence ID" value="QHT03120.1"/>
    <property type="molecule type" value="Genomic_DNA"/>
</dbReference>
<evidence type="ECO:0000256" key="1">
    <source>
        <dbReference type="SAM" id="Coils"/>
    </source>
</evidence>
<evidence type="ECO:0000259" key="2">
    <source>
        <dbReference type="SMART" id="SM00577"/>
    </source>
</evidence>
<dbReference type="InterPro" id="IPR004274">
    <property type="entry name" value="FCP1_dom"/>
</dbReference>
<name>A0A6C0CGZ8_9ZZZZ</name>
<dbReference type="SUPFAM" id="SSF56784">
    <property type="entry name" value="HAD-like"/>
    <property type="match status" value="1"/>
</dbReference>
<accession>A0A6C0CGZ8</accession>
<dbReference type="InterPro" id="IPR036412">
    <property type="entry name" value="HAD-like_sf"/>
</dbReference>
<protein>
    <recommendedName>
        <fullName evidence="2">FCP1 homology domain-containing protein</fullName>
    </recommendedName>
</protein>
<dbReference type="AlphaFoldDB" id="A0A6C0CGZ8"/>
<proteinExistence type="predicted"/>
<organism evidence="3">
    <name type="scientific">viral metagenome</name>
    <dbReference type="NCBI Taxonomy" id="1070528"/>
    <lineage>
        <taxon>unclassified sequences</taxon>
        <taxon>metagenomes</taxon>
        <taxon>organismal metagenomes</taxon>
    </lineage>
</organism>
<evidence type="ECO:0000313" key="3">
    <source>
        <dbReference type="EMBL" id="QHT03120.1"/>
    </source>
</evidence>
<dbReference type="SMART" id="SM00577">
    <property type="entry name" value="CPDc"/>
    <property type="match status" value="1"/>
</dbReference>